<evidence type="ECO:0000313" key="3">
    <source>
        <dbReference type="Proteomes" id="UP000285655"/>
    </source>
</evidence>
<name>A0A419DEH4_9BACT</name>
<feature type="compositionally biased region" description="Basic and acidic residues" evidence="1">
    <location>
        <begin position="28"/>
        <end position="37"/>
    </location>
</feature>
<dbReference type="EMBL" id="QZJW01000019">
    <property type="protein sequence ID" value="RJO61482.1"/>
    <property type="molecule type" value="Genomic_DNA"/>
</dbReference>
<dbReference type="AlphaFoldDB" id="A0A419DEH4"/>
<keyword evidence="2" id="KW-0689">Ribosomal protein</keyword>
<protein>
    <submittedName>
        <fullName evidence="2">30S ribosomal protein S21</fullName>
    </submittedName>
</protein>
<dbReference type="Gene3D" id="1.20.5.1150">
    <property type="entry name" value="Ribosomal protein S8"/>
    <property type="match status" value="1"/>
</dbReference>
<dbReference type="GO" id="GO:0005840">
    <property type="term" value="C:ribosome"/>
    <property type="evidence" value="ECO:0007669"/>
    <property type="project" value="UniProtKB-KW"/>
</dbReference>
<organism evidence="2 3">
    <name type="scientific">candidate division WS5 bacterium</name>
    <dbReference type="NCBI Taxonomy" id="2093353"/>
    <lineage>
        <taxon>Bacteria</taxon>
        <taxon>candidate division WS5</taxon>
    </lineage>
</organism>
<feature type="compositionally biased region" description="Basic residues" evidence="1">
    <location>
        <begin position="17"/>
        <end position="27"/>
    </location>
</feature>
<comment type="caution">
    <text evidence="2">The sequence shown here is derived from an EMBL/GenBank/DDBJ whole genome shotgun (WGS) entry which is preliminary data.</text>
</comment>
<reference evidence="2 3" key="1">
    <citation type="journal article" date="2017" name="ISME J.">
        <title>Energy and carbon metabolisms in a deep terrestrial subsurface fluid microbial community.</title>
        <authorList>
            <person name="Momper L."/>
            <person name="Jungbluth S.P."/>
            <person name="Lee M.D."/>
            <person name="Amend J.P."/>
        </authorList>
    </citation>
    <scope>NUCLEOTIDE SEQUENCE [LARGE SCALE GENOMIC DNA]</scope>
    <source>
        <strain evidence="2">SURF_29</strain>
    </source>
</reference>
<keyword evidence="2" id="KW-0687">Ribonucleoprotein</keyword>
<dbReference type="InterPro" id="IPR038380">
    <property type="entry name" value="Ribosomal_bS21_sf"/>
</dbReference>
<accession>A0A419DEH4</accession>
<dbReference type="Proteomes" id="UP000285655">
    <property type="component" value="Unassembled WGS sequence"/>
</dbReference>
<gene>
    <name evidence="2" type="ORF">C4544_02615</name>
</gene>
<feature type="region of interest" description="Disordered" evidence="1">
    <location>
        <begin position="1"/>
        <end position="55"/>
    </location>
</feature>
<evidence type="ECO:0000313" key="2">
    <source>
        <dbReference type="EMBL" id="RJO61482.1"/>
    </source>
</evidence>
<proteinExistence type="predicted"/>
<sequence>MRRFNRKVLQSGTLTNARKRQYHAKALSKREQREIAIRKKARNERKMRQQLYKGL</sequence>
<evidence type="ECO:0000256" key="1">
    <source>
        <dbReference type="SAM" id="MobiDB-lite"/>
    </source>
</evidence>